<dbReference type="SUPFAM" id="SSF82051">
    <property type="entry name" value="Obg GTP-binding protein N-terminal domain"/>
    <property type="match status" value="1"/>
</dbReference>
<dbReference type="PROSITE" id="PS51710">
    <property type="entry name" value="G_OBG"/>
    <property type="match status" value="1"/>
</dbReference>
<accession>A0A1D2JMA3</accession>
<dbReference type="AlphaFoldDB" id="A0A1D2JMA3"/>
<feature type="region of interest" description="Disordered" evidence="3">
    <location>
        <begin position="973"/>
        <end position="1016"/>
    </location>
</feature>
<dbReference type="GO" id="GO:0005525">
    <property type="term" value="F:GTP binding"/>
    <property type="evidence" value="ECO:0007669"/>
    <property type="project" value="UniProtKB-KW"/>
</dbReference>
<dbReference type="Gene3D" id="2.70.210.12">
    <property type="entry name" value="GTP1/OBG domain"/>
    <property type="match status" value="1"/>
</dbReference>
<dbReference type="InterPro" id="IPR006073">
    <property type="entry name" value="GTP-bd"/>
</dbReference>
<organism evidence="7 8">
    <name type="scientific">Paracoccidioides brasiliensis</name>
    <dbReference type="NCBI Taxonomy" id="121759"/>
    <lineage>
        <taxon>Eukaryota</taxon>
        <taxon>Fungi</taxon>
        <taxon>Dikarya</taxon>
        <taxon>Ascomycota</taxon>
        <taxon>Pezizomycotina</taxon>
        <taxon>Eurotiomycetes</taxon>
        <taxon>Eurotiomycetidae</taxon>
        <taxon>Onygenales</taxon>
        <taxon>Ajellomycetaceae</taxon>
        <taxon>Paracoccidioides</taxon>
    </lineage>
</organism>
<feature type="domain" description="OBG-type G" evidence="5">
    <location>
        <begin position="316"/>
        <end position="571"/>
    </location>
</feature>
<evidence type="ECO:0000259" key="5">
    <source>
        <dbReference type="PROSITE" id="PS51710"/>
    </source>
</evidence>
<dbReference type="PANTHER" id="PTHR11702:SF31">
    <property type="entry name" value="MITOCHONDRIAL RIBOSOME-ASSOCIATED GTPASE 2"/>
    <property type="match status" value="1"/>
</dbReference>
<feature type="domain" description="JmjC" evidence="4">
    <location>
        <begin position="1001"/>
        <end position="1171"/>
    </location>
</feature>
<evidence type="ECO:0000259" key="6">
    <source>
        <dbReference type="PROSITE" id="PS51883"/>
    </source>
</evidence>
<dbReference type="CDD" id="cd01898">
    <property type="entry name" value="Obg"/>
    <property type="match status" value="1"/>
</dbReference>
<dbReference type="InterPro" id="IPR027417">
    <property type="entry name" value="P-loop_NTPase"/>
</dbReference>
<feature type="compositionally biased region" description="Acidic residues" evidence="3">
    <location>
        <begin position="1005"/>
        <end position="1016"/>
    </location>
</feature>
<keyword evidence="1" id="KW-0547">Nucleotide-binding</keyword>
<protein>
    <submittedName>
        <fullName evidence="7">Obg family GTPase CgtA</fullName>
    </submittedName>
</protein>
<feature type="compositionally biased region" description="Basic and acidic residues" evidence="3">
    <location>
        <begin position="688"/>
        <end position="712"/>
    </location>
</feature>
<dbReference type="InterPro" id="IPR045086">
    <property type="entry name" value="OBG_GTPase"/>
</dbReference>
<feature type="region of interest" description="Disordered" evidence="3">
    <location>
        <begin position="52"/>
        <end position="85"/>
    </location>
</feature>
<dbReference type="Gene3D" id="3.40.50.300">
    <property type="entry name" value="P-loop containing nucleotide triphosphate hydrolases"/>
    <property type="match status" value="1"/>
</dbReference>
<feature type="domain" description="Obg" evidence="6">
    <location>
        <begin position="89"/>
        <end position="315"/>
    </location>
</feature>
<keyword evidence="2" id="KW-0342">GTP-binding</keyword>
<dbReference type="InterPro" id="IPR006169">
    <property type="entry name" value="GTP1_OBG_dom"/>
</dbReference>
<evidence type="ECO:0000259" key="4">
    <source>
        <dbReference type="PROSITE" id="PS51184"/>
    </source>
</evidence>
<proteinExistence type="predicted"/>
<evidence type="ECO:0000256" key="1">
    <source>
        <dbReference type="ARBA" id="ARBA00022741"/>
    </source>
</evidence>
<feature type="compositionally biased region" description="Polar residues" evidence="3">
    <location>
        <begin position="73"/>
        <end position="85"/>
    </location>
</feature>
<dbReference type="PANTHER" id="PTHR11702">
    <property type="entry name" value="DEVELOPMENTALLY REGULATED GTP-BINDING PROTEIN-RELATED"/>
    <property type="match status" value="1"/>
</dbReference>
<dbReference type="Pfam" id="PF01926">
    <property type="entry name" value="MMR_HSR1"/>
    <property type="match status" value="1"/>
</dbReference>
<dbReference type="VEuPathDB" id="FungiDB:PABG_11530"/>
<dbReference type="SUPFAM" id="SSF52540">
    <property type="entry name" value="P-loop containing nucleoside triphosphate hydrolases"/>
    <property type="match status" value="1"/>
</dbReference>
<feature type="compositionally biased region" description="Basic and acidic residues" evidence="3">
    <location>
        <begin position="901"/>
        <end position="913"/>
    </location>
</feature>
<evidence type="ECO:0000313" key="7">
    <source>
        <dbReference type="EMBL" id="ODH42631.1"/>
    </source>
</evidence>
<dbReference type="InterPro" id="IPR031167">
    <property type="entry name" value="G_OBG"/>
</dbReference>
<evidence type="ECO:0000256" key="2">
    <source>
        <dbReference type="ARBA" id="ARBA00023134"/>
    </source>
</evidence>
<dbReference type="GO" id="GO:0003924">
    <property type="term" value="F:GTPase activity"/>
    <property type="evidence" value="ECO:0007669"/>
    <property type="project" value="InterPro"/>
</dbReference>
<name>A0A1D2JMA3_PARBR</name>
<evidence type="ECO:0000256" key="3">
    <source>
        <dbReference type="SAM" id="MobiDB-lite"/>
    </source>
</evidence>
<dbReference type="InterPro" id="IPR036726">
    <property type="entry name" value="GTP1_OBG_dom_sf"/>
</dbReference>
<dbReference type="VEuPathDB" id="FungiDB:PABG_11529"/>
<feature type="compositionally biased region" description="Polar residues" evidence="3">
    <location>
        <begin position="52"/>
        <end position="61"/>
    </location>
</feature>
<sequence length="1171" mass="130332">MNWGSGVSHLRQALIPFLYPTLSTSVPTSSLTTVSRATKFLRSSSAVPRRLTSTLHTASETGSRETKFFGDESLNTNHLNPSPSDYSRSVFQDRCTLTLYAGSGGNGCVSFLREKYIDDGPANGGDGGSGGNIYIQAIEGQTSLHKLARRGVIKAGHGRSGQGKSQGGQRGKDVLLQVPVGTVIREVGRYDPLAEEERFVAQLIREKGKEEGLRAASERRERWVFYPGSQPSDFFTEQFPILPPARRSALAASQPRAPIYLDLSKHMQDPILLAAGGVGGLGNPNFVSNTNPKPRFATRGEKGIKLELEFELKLLADVGLVGLPNAGKSTLLRSITNSRTRIGNWAFTTLSPKIGTVVIDNHSGRPLIEPKPGCPRRTNFIIADIPGLIEGAHLDRGLGLGFLRHVERAGILAFVIDLSAGDAVQALKGLWRELNEYSRLQDQELNLQTQQRLISWISLDHNSSDQSEDRFGFPQVAPPTLVPSRRDVSAKSLPPIYIKPWLVIGTKADLPGTQENFTALRSYLEAVEKGTQEHPCGQQNAWRGKLFSIPVSAINAQGVNSIPEKIVRLLDVATSPPPPQPPRSATQSMQHLIRSTLCIISSPSLDDPICECFGGDTEKLITSLLRETNDTLSLADQKLRVFPFKDVKVCWRRLYTDASIVKVCYEIKKHLYDDEIDEHKQSAPPDQQKNDNEAPQNKQEHEHDDKELRRISPDAPWLSPTIHILDKALIMTGAPRRESLIECLISRLQYLTSPPTARSLINDPKLFSAHFDVEQPQRHPPEKRRKLTTPSLFPADRSPAPHLEHPVPRVPAPSLEKFTDHMNSIRTPLVITNAVNHWPALSTRPWSSADYWAQRTYDGRRLVPVEVGRSYTDEGWGQRIMPFGEFVKNYIWRMGSGGDNTDGKAKDDNRHYPTDCGDSGGGGGQTGYMAQHDLLAQIPALRKDICIPDYCYTDPPEPEQGTPVYEKRLLERQAEGKKDKSINGHGRKLDNEDQEQDQDHAESTSDNEDDEIEADDVESEPIINTWIGPSWTISPLHHDPYHNILVQVVGQKYIRLYSPHTPASQIYPRGMEVVNPSPETKPPHGEDKGIAKEAETQDQRLDMSNTSQVDLAAIELSPAELETWELMWPGFLDAEYVETVLKEGECLYIPIGWWHYVRGLQAGISVSFWWG</sequence>
<dbReference type="Pfam" id="PF13621">
    <property type="entry name" value="Cupin_8"/>
    <property type="match status" value="1"/>
</dbReference>
<gene>
    <name evidence="7" type="ORF">ACO22_01156</name>
</gene>
<reference evidence="7 8" key="1">
    <citation type="submission" date="2016-06" db="EMBL/GenBank/DDBJ databases">
        <authorList>
            <person name="Kjaerup R.B."/>
            <person name="Dalgaard T.S."/>
            <person name="Juul-Madsen H.R."/>
        </authorList>
    </citation>
    <scope>NUCLEOTIDE SEQUENCE [LARGE SCALE GENOMIC DNA]</scope>
    <source>
        <strain evidence="7 8">Pb300</strain>
    </source>
</reference>
<dbReference type="Gene3D" id="2.60.120.650">
    <property type="entry name" value="Cupin"/>
    <property type="match status" value="1"/>
</dbReference>
<dbReference type="SUPFAM" id="SSF51197">
    <property type="entry name" value="Clavaminate synthase-like"/>
    <property type="match status" value="1"/>
</dbReference>
<dbReference type="InterPro" id="IPR003347">
    <property type="entry name" value="JmjC_dom"/>
</dbReference>
<evidence type="ECO:0000313" key="8">
    <source>
        <dbReference type="Proteomes" id="UP000242814"/>
    </source>
</evidence>
<dbReference type="InterPro" id="IPR041667">
    <property type="entry name" value="Cupin_8"/>
</dbReference>
<dbReference type="EMBL" id="LZYO01000026">
    <property type="protein sequence ID" value="ODH42631.1"/>
    <property type="molecule type" value="Genomic_DNA"/>
</dbReference>
<feature type="region of interest" description="Disordered" evidence="3">
    <location>
        <begin position="899"/>
        <end position="919"/>
    </location>
</feature>
<feature type="compositionally biased region" description="Basic and acidic residues" evidence="3">
    <location>
        <begin position="973"/>
        <end position="1003"/>
    </location>
</feature>
<dbReference type="Proteomes" id="UP000242814">
    <property type="component" value="Unassembled WGS sequence"/>
</dbReference>
<dbReference type="PROSITE" id="PS51883">
    <property type="entry name" value="OBG"/>
    <property type="match status" value="1"/>
</dbReference>
<dbReference type="VEuPathDB" id="FungiDB:PADG_00733"/>
<dbReference type="PRINTS" id="PR00326">
    <property type="entry name" value="GTP1OBG"/>
</dbReference>
<dbReference type="VEuPathDB" id="FungiDB:PADG_00732"/>
<feature type="region of interest" description="Disordered" evidence="3">
    <location>
        <begin position="772"/>
        <end position="808"/>
    </location>
</feature>
<feature type="region of interest" description="Disordered" evidence="3">
    <location>
        <begin position="679"/>
        <end position="712"/>
    </location>
</feature>
<dbReference type="GO" id="GO:0005739">
    <property type="term" value="C:mitochondrion"/>
    <property type="evidence" value="ECO:0007669"/>
    <property type="project" value="TreeGrafter"/>
</dbReference>
<dbReference type="PROSITE" id="PS51184">
    <property type="entry name" value="JMJC"/>
    <property type="match status" value="1"/>
</dbReference>
<dbReference type="GO" id="GO:0042254">
    <property type="term" value="P:ribosome biogenesis"/>
    <property type="evidence" value="ECO:0007669"/>
    <property type="project" value="UniProtKB-UniRule"/>
</dbReference>
<dbReference type="Pfam" id="PF01018">
    <property type="entry name" value="GTP1_OBG"/>
    <property type="match status" value="2"/>
</dbReference>
<comment type="caution">
    <text evidence="7">The sequence shown here is derived from an EMBL/GenBank/DDBJ whole genome shotgun (WGS) entry which is preliminary data.</text>
</comment>